<name>A0A3A5KHP5_9HYPH</name>
<evidence type="ECO:0000313" key="2">
    <source>
        <dbReference type="Proteomes" id="UP000272706"/>
    </source>
</evidence>
<dbReference type="EMBL" id="QZWZ01000027">
    <property type="protein sequence ID" value="RJT32063.1"/>
    <property type="molecule type" value="Genomic_DNA"/>
</dbReference>
<dbReference type="OrthoDB" id="7192139at2"/>
<proteinExistence type="predicted"/>
<accession>A0A3A5KHP5</accession>
<dbReference type="RefSeq" id="WP_120017317.1">
    <property type="nucleotide sequence ID" value="NZ_QZWZ01000027.1"/>
</dbReference>
<gene>
    <name evidence="1" type="ORF">D3227_27015</name>
</gene>
<organism evidence="1 2">
    <name type="scientific">Mesorhizobium waimense</name>
    <dbReference type="NCBI Taxonomy" id="1300307"/>
    <lineage>
        <taxon>Bacteria</taxon>
        <taxon>Pseudomonadati</taxon>
        <taxon>Pseudomonadota</taxon>
        <taxon>Alphaproteobacteria</taxon>
        <taxon>Hyphomicrobiales</taxon>
        <taxon>Phyllobacteriaceae</taxon>
        <taxon>Mesorhizobium</taxon>
    </lineage>
</organism>
<sequence>MSDDPETARQIEELAADDRPLLVLDVDDVVLEFIRPFPHFLKSRGFGLTLASFRLTGNIAETASGRLIEQQEVSELLGEFFDAQADWQSITDGAAEALSTLGGRAEIVLLTAMPHKHRAVRRAHLDALGLPYPLLTTEMAKGPAVAKLCGKKGRPVVFVDDQPSNLASVQSSVADAHLVHLMADNSLRAFLPPAADGVIVVEDWRDAAPKIAAALGL</sequence>
<dbReference type="SUPFAM" id="SSF56784">
    <property type="entry name" value="HAD-like"/>
    <property type="match status" value="1"/>
</dbReference>
<comment type="caution">
    <text evidence="1">The sequence shown here is derived from an EMBL/GenBank/DDBJ whole genome shotgun (WGS) entry which is preliminary data.</text>
</comment>
<protein>
    <recommendedName>
        <fullName evidence="3">HAD family hydrolase</fullName>
    </recommendedName>
</protein>
<evidence type="ECO:0000313" key="1">
    <source>
        <dbReference type="EMBL" id="RJT32063.1"/>
    </source>
</evidence>
<reference evidence="1 2" key="1">
    <citation type="submission" date="2018-09" db="EMBL/GenBank/DDBJ databases">
        <title>Mesorhizobium carmichaelinearum sp. nov. isolated from Carmichaelinea spp. root nodules in New Zealand.</title>
        <authorList>
            <person name="De Meyer S.E."/>
        </authorList>
    </citation>
    <scope>NUCLEOTIDE SEQUENCE [LARGE SCALE GENOMIC DNA]</scope>
    <source>
        <strain evidence="1 2">ICMP19557</strain>
    </source>
</reference>
<dbReference type="AlphaFoldDB" id="A0A3A5KHP5"/>
<dbReference type="InterPro" id="IPR036412">
    <property type="entry name" value="HAD-like_sf"/>
</dbReference>
<evidence type="ECO:0008006" key="3">
    <source>
        <dbReference type="Google" id="ProtNLM"/>
    </source>
</evidence>
<dbReference type="Proteomes" id="UP000272706">
    <property type="component" value="Unassembled WGS sequence"/>
</dbReference>
<keyword evidence="2" id="KW-1185">Reference proteome</keyword>